<dbReference type="EMBL" id="JAUEDK010000014">
    <property type="protein sequence ID" value="MDN0075144.1"/>
    <property type="molecule type" value="Genomic_DNA"/>
</dbReference>
<accession>A0ABT7XNK3</accession>
<dbReference type="Pfam" id="PF10604">
    <property type="entry name" value="Polyketide_cyc2"/>
    <property type="match status" value="1"/>
</dbReference>
<protein>
    <submittedName>
        <fullName evidence="1">SRPBCC family protein</fullName>
    </submittedName>
</protein>
<dbReference type="CDD" id="cd07824">
    <property type="entry name" value="SRPBCC_6"/>
    <property type="match status" value="1"/>
</dbReference>
<name>A0ABT7XNK3_9NEIS</name>
<evidence type="ECO:0000313" key="1">
    <source>
        <dbReference type="EMBL" id="MDN0075144.1"/>
    </source>
</evidence>
<proteinExistence type="predicted"/>
<gene>
    <name evidence="1" type="ORF">QU481_09615</name>
</gene>
<dbReference type="RefSeq" id="WP_289829742.1">
    <property type="nucleotide sequence ID" value="NZ_JAUEDK010000014.1"/>
</dbReference>
<evidence type="ECO:0000313" key="2">
    <source>
        <dbReference type="Proteomes" id="UP001168540"/>
    </source>
</evidence>
<dbReference type="Gene3D" id="3.30.530.20">
    <property type="match status" value="1"/>
</dbReference>
<keyword evidence="2" id="KW-1185">Reference proteome</keyword>
<reference evidence="1" key="1">
    <citation type="submission" date="2023-06" db="EMBL/GenBank/DDBJ databases">
        <authorList>
            <person name="Zhang S."/>
        </authorList>
    </citation>
    <scope>NUCLEOTIDE SEQUENCE</scope>
    <source>
        <strain evidence="1">SG2303</strain>
    </source>
</reference>
<comment type="caution">
    <text evidence="1">The sequence shown here is derived from an EMBL/GenBank/DDBJ whole genome shotgun (WGS) entry which is preliminary data.</text>
</comment>
<dbReference type="SUPFAM" id="SSF55961">
    <property type="entry name" value="Bet v1-like"/>
    <property type="match status" value="1"/>
</dbReference>
<organism evidence="1 2">
    <name type="scientific">Crenobacter oryzisoli</name>
    <dbReference type="NCBI Taxonomy" id="3056844"/>
    <lineage>
        <taxon>Bacteria</taxon>
        <taxon>Pseudomonadati</taxon>
        <taxon>Pseudomonadota</taxon>
        <taxon>Betaproteobacteria</taxon>
        <taxon>Neisseriales</taxon>
        <taxon>Neisseriaceae</taxon>
        <taxon>Crenobacter</taxon>
    </lineage>
</organism>
<dbReference type="InterPro" id="IPR019587">
    <property type="entry name" value="Polyketide_cyclase/dehydratase"/>
</dbReference>
<dbReference type="Proteomes" id="UP001168540">
    <property type="component" value="Unassembled WGS sequence"/>
</dbReference>
<dbReference type="InterPro" id="IPR023393">
    <property type="entry name" value="START-like_dom_sf"/>
</dbReference>
<sequence length="156" mass="18323">MAEYRLTTWWRVEAPLEAVWEAIYHPDRWPDWWPGVEQVLELSPGDERGIGAVHRYTWKSVLPYRLSFDMRVTRIERLVALEGVACGELDGRGCWQFSRDGELTVVRYDWQVQTGKRWMNWLEPIARPLFRWNHDVVMRAGGLGLARLLSARLVEG</sequence>